<dbReference type="PANTHER" id="PTHR33525">
    <property type="match status" value="1"/>
</dbReference>
<dbReference type="Proteomes" id="UP000242733">
    <property type="component" value="Unassembled WGS sequence"/>
</dbReference>
<proteinExistence type="predicted"/>
<comment type="caution">
    <text evidence="2">The sequence shown here is derived from an EMBL/GenBank/DDBJ whole genome shotgun (WGS) entry which is preliminary data.</text>
</comment>
<accession>A0A2G6JAY8</accession>
<dbReference type="PANTHER" id="PTHR33525:SF4">
    <property type="entry name" value="CYCLIC DI-GMP PHOSPHODIESTERASE CDGJ"/>
    <property type="match status" value="1"/>
</dbReference>
<gene>
    <name evidence="2" type="ORF">CSA61_01545</name>
</gene>
<evidence type="ECO:0000313" key="2">
    <source>
        <dbReference type="EMBL" id="PIE20594.1"/>
    </source>
</evidence>
<dbReference type="SUPFAM" id="SSF109604">
    <property type="entry name" value="HD-domain/PDEase-like"/>
    <property type="match status" value="1"/>
</dbReference>
<dbReference type="InterPro" id="IPR001633">
    <property type="entry name" value="EAL_dom"/>
</dbReference>
<evidence type="ECO:0000259" key="1">
    <source>
        <dbReference type="PROSITE" id="PS51833"/>
    </source>
</evidence>
<dbReference type="Gene3D" id="1.10.3210.10">
    <property type="entry name" value="Hypothetical protein af1432"/>
    <property type="match status" value="1"/>
</dbReference>
<dbReference type="InterPro" id="IPR052340">
    <property type="entry name" value="RNase_Y/CdgJ"/>
</dbReference>
<dbReference type="PROSITE" id="PS51833">
    <property type="entry name" value="HDOD"/>
    <property type="match status" value="1"/>
</dbReference>
<dbReference type="AlphaFoldDB" id="A0A2G6JAY8"/>
<dbReference type="Pfam" id="PF08668">
    <property type="entry name" value="HDOD"/>
    <property type="match status" value="1"/>
</dbReference>
<name>A0A2G6JAY8_NEPCE</name>
<organism evidence="2 3">
    <name type="scientific">Neptuniibacter caesariensis</name>
    <dbReference type="NCBI Taxonomy" id="207954"/>
    <lineage>
        <taxon>Bacteria</taxon>
        <taxon>Pseudomonadati</taxon>
        <taxon>Pseudomonadota</taxon>
        <taxon>Gammaproteobacteria</taxon>
        <taxon>Oceanospirillales</taxon>
        <taxon>Oceanospirillaceae</taxon>
        <taxon>Neptuniibacter</taxon>
    </lineage>
</organism>
<reference evidence="2 3" key="1">
    <citation type="submission" date="2017-10" db="EMBL/GenBank/DDBJ databases">
        <title>Novel microbial diversity and functional potential in the marine mammal oral microbiome.</title>
        <authorList>
            <person name="Dudek N.K."/>
            <person name="Sun C.L."/>
            <person name="Burstein D."/>
            <person name="Kantor R.S."/>
            <person name="Aliaga Goltsman D.S."/>
            <person name="Bik E.M."/>
            <person name="Thomas B.C."/>
            <person name="Banfield J.F."/>
            <person name="Relman D.A."/>
        </authorList>
    </citation>
    <scope>NUCLEOTIDE SEQUENCE [LARGE SCALE GENOMIC DNA]</scope>
    <source>
        <strain evidence="2">DOLJORAL78_49_30</strain>
    </source>
</reference>
<sequence length="411" mass="47046">MTNAIDTEHPLDLLLARQPVFNKSLDVVAYLLLYRSQEEGAAKTINDHLATSSVILNTYASICEDGEVRSLPCYIKLTDKTLMAEDFPELPKEHFILEILGHSRITPEFIERIRVLSQQGYRLALSDYKPDPKYVPLLNLIHILKLDVQRIGIDALPEIVKNLRPYHLELLADKVETKEELRKCHELGFTLFQGYFLSRPEPVKGKKLGSSKVLLMQMMVELQNPQATAQSVEQIVINDPLLTYRILRVVNSAAFTLNREVESLSHAISLLGFDQIRKWVSLFLVTDTQEKPEELTRSMLARGRMCELLAEMLGRDRPINNFITGLFSKLDVLLDMELSELLEQVPLHHDIKAALLNRSGELGQILDQVCHYEEGDFESMDLLLDQSFYEAAYRHSLTWSQQVMQTLSDKK</sequence>
<protein>
    <submittedName>
        <fullName evidence="2">Signal protein</fullName>
    </submittedName>
</protein>
<evidence type="ECO:0000313" key="3">
    <source>
        <dbReference type="Proteomes" id="UP000242733"/>
    </source>
</evidence>
<dbReference type="InterPro" id="IPR035919">
    <property type="entry name" value="EAL_sf"/>
</dbReference>
<dbReference type="Gene3D" id="3.20.20.450">
    <property type="entry name" value="EAL domain"/>
    <property type="match status" value="1"/>
</dbReference>
<dbReference type="SUPFAM" id="SSF141868">
    <property type="entry name" value="EAL domain-like"/>
    <property type="match status" value="1"/>
</dbReference>
<dbReference type="Pfam" id="PF00563">
    <property type="entry name" value="EAL"/>
    <property type="match status" value="1"/>
</dbReference>
<dbReference type="InterPro" id="IPR013976">
    <property type="entry name" value="HDOD"/>
</dbReference>
<dbReference type="PIRSF" id="PIRSF003180">
    <property type="entry name" value="DiGMPpdiest_YuxH"/>
    <property type="match status" value="1"/>
</dbReference>
<dbReference type="EMBL" id="PDSG01000005">
    <property type="protein sequence ID" value="PIE20594.1"/>
    <property type="molecule type" value="Genomic_DNA"/>
</dbReference>
<dbReference type="SMART" id="SM00052">
    <property type="entry name" value="EAL"/>
    <property type="match status" value="1"/>
</dbReference>
<dbReference type="InterPro" id="IPR014408">
    <property type="entry name" value="dGMP_Pdiesterase_EAL/HD-GYP"/>
</dbReference>
<feature type="domain" description="HDOD" evidence="1">
    <location>
        <begin position="208"/>
        <end position="393"/>
    </location>
</feature>